<evidence type="ECO:0000256" key="2">
    <source>
        <dbReference type="ARBA" id="ARBA00009223"/>
    </source>
</evidence>
<comment type="subcellular location">
    <subcellularLocation>
        <location evidence="1">Nucleus</location>
        <location evidence="1">Nucleolus</location>
    </subcellularLocation>
</comment>
<feature type="region of interest" description="Disordered" evidence="4">
    <location>
        <begin position="6"/>
        <end position="34"/>
    </location>
</feature>
<feature type="region of interest" description="Disordered" evidence="4">
    <location>
        <begin position="392"/>
        <end position="423"/>
    </location>
</feature>
<dbReference type="PANTHER" id="PTHR12933">
    <property type="entry name" value="ORF PROTEIN-RELATED"/>
    <property type="match status" value="1"/>
</dbReference>
<dbReference type="PANTHER" id="PTHR12933:SF0">
    <property type="entry name" value="U3 SMALL NUCLEOLAR RNA-ASSOCIATED PROTEIN 25 HOMOLOG"/>
    <property type="match status" value="1"/>
</dbReference>
<dbReference type="Proteomes" id="UP001244341">
    <property type="component" value="Chromosome 5b"/>
</dbReference>
<feature type="region of interest" description="Disordered" evidence="4">
    <location>
        <begin position="481"/>
        <end position="505"/>
    </location>
</feature>
<dbReference type="Pfam" id="PF06862">
    <property type="entry name" value="Utp25_C"/>
    <property type="match status" value="1"/>
</dbReference>
<reference evidence="7 8" key="1">
    <citation type="submission" date="2023-05" db="EMBL/GenBank/DDBJ databases">
        <title>A 100% complete, gapless, phased diploid assembly of the Scenedesmus obliquus UTEX 3031 genome.</title>
        <authorList>
            <person name="Biondi T.C."/>
            <person name="Hanschen E.R."/>
            <person name="Kwon T."/>
            <person name="Eng W."/>
            <person name="Kruse C.P.S."/>
            <person name="Koehler S.I."/>
            <person name="Kunde Y."/>
            <person name="Gleasner C.D."/>
            <person name="You Mak K.T."/>
            <person name="Polle J."/>
            <person name="Hovde B.T."/>
            <person name="Starkenburg S.R."/>
        </authorList>
    </citation>
    <scope>NUCLEOTIDE SEQUENCE [LARGE SCALE GENOMIC DNA]</scope>
    <source>
        <strain evidence="7 8">DOE0152z</strain>
    </source>
</reference>
<evidence type="ECO:0000313" key="7">
    <source>
        <dbReference type="EMBL" id="WIA14515.1"/>
    </source>
</evidence>
<proteinExistence type="inferred from homology"/>
<comment type="similarity">
    <text evidence="2">Belongs to the UTP25 family.</text>
</comment>
<dbReference type="EMBL" id="CP126212">
    <property type="protein sequence ID" value="WIA14515.1"/>
    <property type="molecule type" value="Genomic_DNA"/>
</dbReference>
<evidence type="ECO:0000259" key="5">
    <source>
        <dbReference type="Pfam" id="PF06862"/>
    </source>
</evidence>
<evidence type="ECO:0000256" key="3">
    <source>
        <dbReference type="ARBA" id="ARBA00023242"/>
    </source>
</evidence>
<dbReference type="Gene3D" id="3.40.50.300">
    <property type="entry name" value="P-loop containing nucleotide triphosphate hydrolases"/>
    <property type="match status" value="1"/>
</dbReference>
<feature type="compositionally biased region" description="Low complexity" evidence="4">
    <location>
        <begin position="98"/>
        <end position="117"/>
    </location>
</feature>
<dbReference type="Pfam" id="PF22916">
    <property type="entry name" value="UTP25_NTPase-like"/>
    <property type="match status" value="2"/>
</dbReference>
<keyword evidence="8" id="KW-1185">Reference proteome</keyword>
<evidence type="ECO:0008006" key="9">
    <source>
        <dbReference type="Google" id="ProtNLM"/>
    </source>
</evidence>
<organism evidence="7 8">
    <name type="scientific">Tetradesmus obliquus</name>
    <name type="common">Green alga</name>
    <name type="synonym">Acutodesmus obliquus</name>
    <dbReference type="NCBI Taxonomy" id="3088"/>
    <lineage>
        <taxon>Eukaryota</taxon>
        <taxon>Viridiplantae</taxon>
        <taxon>Chlorophyta</taxon>
        <taxon>core chlorophytes</taxon>
        <taxon>Chlorophyceae</taxon>
        <taxon>CS clade</taxon>
        <taxon>Sphaeropleales</taxon>
        <taxon>Scenedesmaceae</taxon>
        <taxon>Tetradesmus</taxon>
    </lineage>
</organism>
<name>A0ABY8TZJ2_TETOB</name>
<feature type="compositionally biased region" description="Acidic residues" evidence="4">
    <location>
        <begin position="67"/>
        <end position="97"/>
    </location>
</feature>
<feature type="region of interest" description="Disordered" evidence="4">
    <location>
        <begin position="236"/>
        <end position="258"/>
    </location>
</feature>
<dbReference type="InterPro" id="IPR053940">
    <property type="entry name" value="UTP25_NTPase-like"/>
</dbReference>
<feature type="region of interest" description="Disordered" evidence="4">
    <location>
        <begin position="61"/>
        <end position="142"/>
    </location>
</feature>
<dbReference type="InterPro" id="IPR027417">
    <property type="entry name" value="P-loop_NTPase"/>
</dbReference>
<feature type="compositionally biased region" description="Low complexity" evidence="4">
    <location>
        <begin position="236"/>
        <end position="252"/>
    </location>
</feature>
<feature type="compositionally biased region" description="Acidic residues" evidence="4">
    <location>
        <begin position="118"/>
        <end position="127"/>
    </location>
</feature>
<sequence>MVVIRAVSSVAAGQTASHDDGIEKDDEDDSAQPAAAEAYSQLVGLLSSQRTALGAALKQRQLQELEGASEEGESESDGDGEDTQGSDEDAGSSDSESEQAAAAAAEVADAAGASSSGSEDEAADAQEDNAGGIDLSGSNGTAAAAAAAVATNWEAFMSRELSDAEVAALRSGKAAWQDPPAGQDPSEGLWKRAKWQLAGRDSMPPAPASLAGYGVKERLIARWHEVHQADAERLVSHAAASTSGGSSSSSRAKPLKPGSQVFVSQQQRLLFSLCDSYADVLYAAKPYPGGPGWSPNEPDEAMDAVLLHVLNHCAKTSDVIKRNNDKLKAQGPGGDVSGVPRDQGFTRPKALILLPMRNMAYDLVRRLAALAQKETRADSVQGKEKFLEQFVGEDDDDSQQQQEHDAAAAAGAKSKKGPQKPAEHRALFRGNLDDHFRLGIRITRGQIKLFADFLQSDIIVASPVALATKLAEDAAAAAERAAAGSSRGPGGRGKGKGGHGAAAAAAGGASGAAGEADFLSSIEVCVVERADVMLMQNWQHVVTVLEALNQLPRQQHGTDIMRVRLHLLASQGQLYRQTIMSSSFASPQLNAAFSSLCCSHAGKFRLVAQPSGVLGQVVPQVRQLFERFAAPSSAAAADARFEFFKASLWPRLAEAGGGGLLLVVPSYFDFVRLRNFLKAQEAEFAVLSEYCSFAAVTRARALFFQRRVRLMLYTERAHFYHRYRIRGIQDIMFYSLPEHAHFYSELVNLVQSGGPGGGAGAAAGGHHATITALFCQFDALALSRVVGQGRAAKMLAADSTPTFVFC</sequence>
<protein>
    <recommendedName>
        <fullName evidence="9">U3 small nucleolar RNA-associated protein 25</fullName>
    </recommendedName>
</protein>
<evidence type="ECO:0000259" key="6">
    <source>
        <dbReference type="Pfam" id="PF22916"/>
    </source>
</evidence>
<feature type="domain" description="UTP25 NTP hydrolase-like" evidence="6">
    <location>
        <begin position="277"/>
        <end position="473"/>
    </location>
</feature>
<dbReference type="InterPro" id="IPR010678">
    <property type="entry name" value="UTP25"/>
</dbReference>
<evidence type="ECO:0000313" key="8">
    <source>
        <dbReference type="Proteomes" id="UP001244341"/>
    </source>
</evidence>
<evidence type="ECO:0000256" key="4">
    <source>
        <dbReference type="SAM" id="MobiDB-lite"/>
    </source>
</evidence>
<feature type="domain" description="UTP25 C-terminal" evidence="5">
    <location>
        <begin position="614"/>
        <end position="802"/>
    </location>
</feature>
<feature type="domain" description="UTP25 NTP hydrolase-like" evidence="6">
    <location>
        <begin position="513"/>
        <end position="603"/>
    </location>
</feature>
<accession>A0ABY8TZJ2</accession>
<dbReference type="InterPro" id="IPR053939">
    <property type="entry name" value="UTP25_C"/>
</dbReference>
<evidence type="ECO:0000256" key="1">
    <source>
        <dbReference type="ARBA" id="ARBA00004604"/>
    </source>
</evidence>
<keyword evidence="3" id="KW-0539">Nucleus</keyword>
<gene>
    <name evidence="7" type="ORF">OEZ85_003034</name>
</gene>